<dbReference type="Pfam" id="PF01544">
    <property type="entry name" value="CorA"/>
    <property type="match status" value="1"/>
</dbReference>
<keyword evidence="4 5" id="KW-0472">Membrane</keyword>
<dbReference type="Proteomes" id="UP000217889">
    <property type="component" value="Chromosome"/>
</dbReference>
<comment type="subcellular location">
    <subcellularLocation>
        <location evidence="1">Membrane</location>
        <topology evidence="1">Multi-pass membrane protein</topology>
    </subcellularLocation>
</comment>
<dbReference type="InterPro" id="IPR002523">
    <property type="entry name" value="MgTranspt_CorA/ZnTranspt_ZntB"/>
</dbReference>
<keyword evidence="3 5" id="KW-1133">Transmembrane helix</keyword>
<dbReference type="AlphaFoldDB" id="A0A291GZY4"/>
<dbReference type="GO" id="GO:0016020">
    <property type="term" value="C:membrane"/>
    <property type="evidence" value="ECO:0007669"/>
    <property type="project" value="UniProtKB-SubCell"/>
</dbReference>
<evidence type="ECO:0000256" key="5">
    <source>
        <dbReference type="SAM" id="Phobius"/>
    </source>
</evidence>
<dbReference type="Gene3D" id="1.20.58.340">
    <property type="entry name" value="Magnesium transport protein CorA, transmembrane region"/>
    <property type="match status" value="1"/>
</dbReference>
<dbReference type="GO" id="GO:0046873">
    <property type="term" value="F:metal ion transmembrane transporter activity"/>
    <property type="evidence" value="ECO:0007669"/>
    <property type="project" value="InterPro"/>
</dbReference>
<evidence type="ECO:0008006" key="8">
    <source>
        <dbReference type="Google" id="ProtNLM"/>
    </source>
</evidence>
<dbReference type="OrthoDB" id="9803416at2"/>
<evidence type="ECO:0000256" key="4">
    <source>
        <dbReference type="ARBA" id="ARBA00023136"/>
    </source>
</evidence>
<evidence type="ECO:0000313" key="6">
    <source>
        <dbReference type="EMBL" id="ATG55779.1"/>
    </source>
</evidence>
<reference evidence="6 7" key="1">
    <citation type="journal article" date="2014" name="Int. J. Syst. Evol. Microbiol.">
        <title>Brachybacterium ginsengisoli sp. nov., isolated from soil of a ginseng field.</title>
        <authorList>
            <person name="Hoang V.A."/>
            <person name="Kim Y.J."/>
            <person name="Nguyen N.L."/>
            <person name="Yang D.C."/>
        </authorList>
    </citation>
    <scope>NUCLEOTIDE SEQUENCE [LARGE SCALE GENOMIC DNA]</scope>
    <source>
        <strain evidence="6 7">DCY80</strain>
    </source>
</reference>
<organism evidence="6 7">
    <name type="scientific">Brachybacterium ginsengisoli</name>
    <dbReference type="NCBI Taxonomy" id="1331682"/>
    <lineage>
        <taxon>Bacteria</taxon>
        <taxon>Bacillati</taxon>
        <taxon>Actinomycetota</taxon>
        <taxon>Actinomycetes</taxon>
        <taxon>Micrococcales</taxon>
        <taxon>Dermabacteraceae</taxon>
        <taxon>Brachybacterium</taxon>
    </lineage>
</organism>
<evidence type="ECO:0000313" key="7">
    <source>
        <dbReference type="Proteomes" id="UP000217889"/>
    </source>
</evidence>
<dbReference type="EMBL" id="CP023564">
    <property type="protein sequence ID" value="ATG55779.1"/>
    <property type="molecule type" value="Genomic_DNA"/>
</dbReference>
<keyword evidence="7" id="KW-1185">Reference proteome</keyword>
<sequence length="292" mass="31474">MEVIETVETLERHGDAPACVIATSADSDLARRAADEMGLDLHPDRPRPRRPHAVVDGEQADIVLAALGEDREQHLVQIRSSGQGLLVIAPEAGFELVRAGLDKAAAGHRAGTWPAAVAIALAVARRCDLVLDEIDDECQELEDRATGYASSPKRRTISRLRALLFRIQETQAAQQSMLAPDEELAQLLGPDQQTMLGRAATAFAANRSTATRLYAMLGDLLGEQDTLVSERLTLVATIFMPLTLATGFFGMNFGWMTDHIGSATAFVLLGVMVPAVLTAITLAVIHRMTRSS</sequence>
<evidence type="ECO:0000256" key="1">
    <source>
        <dbReference type="ARBA" id="ARBA00004141"/>
    </source>
</evidence>
<protein>
    <recommendedName>
        <fullName evidence="8">Magnesium transporter CorA</fullName>
    </recommendedName>
</protein>
<dbReference type="SUPFAM" id="SSF144083">
    <property type="entry name" value="Magnesium transport protein CorA, transmembrane region"/>
    <property type="match status" value="1"/>
</dbReference>
<proteinExistence type="predicted"/>
<evidence type="ECO:0000256" key="2">
    <source>
        <dbReference type="ARBA" id="ARBA00022692"/>
    </source>
</evidence>
<name>A0A291GZY4_9MICO</name>
<feature type="transmembrane region" description="Helical" evidence="5">
    <location>
        <begin position="232"/>
        <end position="251"/>
    </location>
</feature>
<dbReference type="RefSeq" id="WP_096800239.1">
    <property type="nucleotide sequence ID" value="NZ_CP023564.1"/>
</dbReference>
<gene>
    <name evidence="6" type="ORF">CFK41_14090</name>
</gene>
<keyword evidence="2 5" id="KW-0812">Transmembrane</keyword>
<dbReference type="InterPro" id="IPR045863">
    <property type="entry name" value="CorA_TM1_TM2"/>
</dbReference>
<accession>A0A291GZY4</accession>
<feature type="transmembrane region" description="Helical" evidence="5">
    <location>
        <begin position="263"/>
        <end position="285"/>
    </location>
</feature>
<dbReference type="KEGG" id="bgg:CFK41_14090"/>
<evidence type="ECO:0000256" key="3">
    <source>
        <dbReference type="ARBA" id="ARBA00022989"/>
    </source>
</evidence>